<dbReference type="InterPro" id="IPR050107">
    <property type="entry name" value="ABC_carbohydrate_import_ATPase"/>
</dbReference>
<dbReference type="CDD" id="cd03215">
    <property type="entry name" value="ABC_Carb_Monos_II"/>
    <property type="match status" value="1"/>
</dbReference>
<keyword evidence="4 6" id="KW-0067">ATP-binding</keyword>
<reference evidence="6 7" key="1">
    <citation type="submission" date="2022-04" db="EMBL/GenBank/DDBJ databases">
        <title>Leucobacter sp. isolated from rhizosphere of garlic.</title>
        <authorList>
            <person name="Won M."/>
            <person name="Lee C.-M."/>
            <person name="Woen H.-Y."/>
            <person name="Kwon S.-W."/>
        </authorList>
    </citation>
    <scope>NUCLEOTIDE SEQUENCE [LARGE SCALE GENOMIC DNA]</scope>
    <source>
        <strain evidence="6 7">H21R-40</strain>
    </source>
</reference>
<dbReference type="EMBL" id="CP095045">
    <property type="protein sequence ID" value="UOQ55937.1"/>
    <property type="molecule type" value="Genomic_DNA"/>
</dbReference>
<evidence type="ECO:0000256" key="3">
    <source>
        <dbReference type="ARBA" id="ARBA00022741"/>
    </source>
</evidence>
<dbReference type="PROSITE" id="PS50893">
    <property type="entry name" value="ABC_TRANSPORTER_2"/>
    <property type="match status" value="2"/>
</dbReference>
<dbReference type="InterPro" id="IPR027417">
    <property type="entry name" value="P-loop_NTPase"/>
</dbReference>
<keyword evidence="2" id="KW-0677">Repeat</keyword>
<evidence type="ECO:0000256" key="4">
    <source>
        <dbReference type="ARBA" id="ARBA00022840"/>
    </source>
</evidence>
<evidence type="ECO:0000256" key="2">
    <source>
        <dbReference type="ARBA" id="ARBA00022737"/>
    </source>
</evidence>
<dbReference type="Pfam" id="PF00005">
    <property type="entry name" value="ABC_tran"/>
    <property type="match status" value="2"/>
</dbReference>
<feature type="domain" description="ABC transporter" evidence="5">
    <location>
        <begin position="7"/>
        <end position="242"/>
    </location>
</feature>
<proteinExistence type="predicted"/>
<accession>A0ABY4FJ40</accession>
<feature type="domain" description="ABC transporter" evidence="5">
    <location>
        <begin position="256"/>
        <end position="498"/>
    </location>
</feature>
<dbReference type="Gene3D" id="3.40.50.300">
    <property type="entry name" value="P-loop containing nucleotide triphosphate hydrolases"/>
    <property type="match status" value="2"/>
</dbReference>
<evidence type="ECO:0000256" key="1">
    <source>
        <dbReference type="ARBA" id="ARBA00022448"/>
    </source>
</evidence>
<dbReference type="RefSeq" id="WP_244726023.1">
    <property type="nucleotide sequence ID" value="NZ_CP095045.1"/>
</dbReference>
<dbReference type="Proteomes" id="UP000831786">
    <property type="component" value="Chromosome"/>
</dbReference>
<dbReference type="SMART" id="SM00382">
    <property type="entry name" value="AAA"/>
    <property type="match status" value="2"/>
</dbReference>
<dbReference type="PANTHER" id="PTHR43790">
    <property type="entry name" value="CARBOHYDRATE TRANSPORT ATP-BINDING PROTEIN MG119-RELATED"/>
    <property type="match status" value="1"/>
</dbReference>
<keyword evidence="3" id="KW-0547">Nucleotide-binding</keyword>
<dbReference type="SUPFAM" id="SSF52540">
    <property type="entry name" value="P-loop containing nucleoside triphosphate hydrolases"/>
    <property type="match status" value="2"/>
</dbReference>
<dbReference type="InterPro" id="IPR003439">
    <property type="entry name" value="ABC_transporter-like_ATP-bd"/>
</dbReference>
<dbReference type="InterPro" id="IPR003593">
    <property type="entry name" value="AAA+_ATPase"/>
</dbReference>
<protein>
    <submittedName>
        <fullName evidence="6">Sugar ABC transporter ATP-binding protein</fullName>
    </submittedName>
</protein>
<evidence type="ECO:0000313" key="7">
    <source>
        <dbReference type="Proteomes" id="UP000831786"/>
    </source>
</evidence>
<gene>
    <name evidence="6" type="ORF">MUN78_09490</name>
</gene>
<keyword evidence="7" id="KW-1185">Reference proteome</keyword>
<evidence type="ECO:0000313" key="6">
    <source>
        <dbReference type="EMBL" id="UOQ55937.1"/>
    </source>
</evidence>
<organism evidence="6 7">
    <name type="scientific">Leucobacter allii</name>
    <dbReference type="NCBI Taxonomy" id="2932247"/>
    <lineage>
        <taxon>Bacteria</taxon>
        <taxon>Bacillati</taxon>
        <taxon>Actinomycetota</taxon>
        <taxon>Actinomycetes</taxon>
        <taxon>Micrococcales</taxon>
        <taxon>Microbacteriaceae</taxon>
        <taxon>Leucobacter</taxon>
    </lineage>
</organism>
<dbReference type="GO" id="GO:0005524">
    <property type="term" value="F:ATP binding"/>
    <property type="evidence" value="ECO:0007669"/>
    <property type="project" value="UniProtKB-KW"/>
</dbReference>
<dbReference type="PROSITE" id="PS00211">
    <property type="entry name" value="ABC_TRANSPORTER_1"/>
    <property type="match status" value="1"/>
</dbReference>
<evidence type="ECO:0000259" key="5">
    <source>
        <dbReference type="PROSITE" id="PS50893"/>
    </source>
</evidence>
<name>A0ABY4FJ40_9MICO</name>
<keyword evidence="1" id="KW-0813">Transport</keyword>
<dbReference type="InterPro" id="IPR017871">
    <property type="entry name" value="ABC_transporter-like_CS"/>
</dbReference>
<dbReference type="CDD" id="cd03216">
    <property type="entry name" value="ABC_Carb_Monos_I"/>
    <property type="match status" value="1"/>
</dbReference>
<dbReference type="PANTHER" id="PTHR43790:SF9">
    <property type="entry name" value="GALACTOFURANOSE TRANSPORTER ATP-BINDING PROTEIN YTFR"/>
    <property type="match status" value="1"/>
</dbReference>
<sequence>MREEPFISIRGLRKSFGRVTVLHDVDLDLAAGEVTALLGENGAGKSTLVKILTGSYRSDAGRITIGGEDATNAGIATTRRYGVRTISQELSDAPALSVSENISLGSWPMRGPFVDRRAMDRTARRVLAELGSDLDPARAAGTLRLGERQLLEIARATAGDMRAVILDEPTAALSDAEARVLFAVIAQLTARGVAVIYITHRLDEVFAIADRTLVLRDGRVALHARTAETNAEEVIAAMVGRKVEQVRYPPGSDARERPGGLTVSGLDAEGFSDVSFTAERGRVVGIYGKVGSGVVELAEALFGARPVRAGRIEKDGVRLRLSGPAAAIRAGIGFLPADRKGDALLPTRGVAENLAAPSWRRLARFGFLSRRVESAAYQRWHEPLGIRSQGEPEQRITTLSGGNQQKVLLGRWLEQGSDVLVLTEPTRGVDVGARQEIYQALRRLADDGAVVIVATSDYEDMIAIADEAHILIRGRQVAHIPGADISVASLTHAAGGAIHV</sequence>